<evidence type="ECO:0000256" key="3">
    <source>
        <dbReference type="ARBA" id="ARBA00010299"/>
    </source>
</evidence>
<dbReference type="AlphaFoldDB" id="A0A2T0VYU9"/>
<dbReference type="NCBIfam" id="TIGR00207">
    <property type="entry name" value="fliG"/>
    <property type="match status" value="1"/>
</dbReference>
<dbReference type="GO" id="GO:0005886">
    <property type="term" value="C:plasma membrane"/>
    <property type="evidence" value="ECO:0007669"/>
    <property type="project" value="UniProtKB-SubCell"/>
</dbReference>
<reference evidence="13 14" key="1">
    <citation type="submission" date="2018-03" db="EMBL/GenBank/DDBJ databases">
        <title>Genomic Encyclopedia of Archaeal and Bacterial Type Strains, Phase II (KMG-II): from individual species to whole genera.</title>
        <authorList>
            <person name="Goeker M."/>
        </authorList>
    </citation>
    <scope>NUCLEOTIDE SEQUENCE [LARGE SCALE GENOMIC DNA]</scope>
    <source>
        <strain evidence="13 14">DSM 13175</strain>
    </source>
</reference>
<dbReference type="PANTHER" id="PTHR30534">
    <property type="entry name" value="FLAGELLAR MOTOR SWITCH PROTEIN FLIG"/>
    <property type="match status" value="1"/>
</dbReference>
<proteinExistence type="inferred from homology"/>
<evidence type="ECO:0000256" key="9">
    <source>
        <dbReference type="ARBA" id="ARBA00023143"/>
    </source>
</evidence>
<dbReference type="PANTHER" id="PTHR30534:SF0">
    <property type="entry name" value="FLAGELLAR MOTOR SWITCH PROTEIN FLIG"/>
    <property type="match status" value="1"/>
</dbReference>
<evidence type="ECO:0000256" key="7">
    <source>
        <dbReference type="ARBA" id="ARBA00022779"/>
    </source>
</evidence>
<feature type="domain" description="Flagellar motor switch protein FliG middle" evidence="11">
    <location>
        <begin position="126"/>
        <end position="198"/>
    </location>
</feature>
<dbReference type="GO" id="GO:0006935">
    <property type="term" value="P:chemotaxis"/>
    <property type="evidence" value="ECO:0007669"/>
    <property type="project" value="UniProtKB-KW"/>
</dbReference>
<evidence type="ECO:0000259" key="10">
    <source>
        <dbReference type="Pfam" id="PF01706"/>
    </source>
</evidence>
<dbReference type="Pfam" id="PF14841">
    <property type="entry name" value="FliG_M"/>
    <property type="match status" value="1"/>
</dbReference>
<keyword evidence="9" id="KW-0975">Bacterial flagellum</keyword>
<evidence type="ECO:0000256" key="8">
    <source>
        <dbReference type="ARBA" id="ARBA00023136"/>
    </source>
</evidence>
<dbReference type="Pfam" id="PF14842">
    <property type="entry name" value="FliG_N"/>
    <property type="match status" value="1"/>
</dbReference>
<dbReference type="PRINTS" id="PR00954">
    <property type="entry name" value="FLGMOTORFLIG"/>
</dbReference>
<dbReference type="InterPro" id="IPR000090">
    <property type="entry name" value="Flg_Motor_Flig"/>
</dbReference>
<keyword evidence="13" id="KW-0966">Cell projection</keyword>
<dbReference type="PIRSF" id="PIRSF003161">
    <property type="entry name" value="FliG"/>
    <property type="match status" value="1"/>
</dbReference>
<dbReference type="Gene3D" id="1.10.220.30">
    <property type="match status" value="3"/>
</dbReference>
<evidence type="ECO:0000256" key="4">
    <source>
        <dbReference type="ARBA" id="ARBA00021870"/>
    </source>
</evidence>
<organism evidence="13 14">
    <name type="scientific">Alkalibacterium olivapovliticus</name>
    <dbReference type="NCBI Taxonomy" id="99907"/>
    <lineage>
        <taxon>Bacteria</taxon>
        <taxon>Bacillati</taxon>
        <taxon>Bacillota</taxon>
        <taxon>Bacilli</taxon>
        <taxon>Lactobacillales</taxon>
        <taxon>Carnobacteriaceae</taxon>
        <taxon>Alkalibacterium</taxon>
    </lineage>
</organism>
<evidence type="ECO:0000313" key="13">
    <source>
        <dbReference type="EMBL" id="PRY77501.1"/>
    </source>
</evidence>
<feature type="domain" description="Flagellar motor switch protein FliG N-terminal" evidence="12">
    <location>
        <begin position="14"/>
        <end position="117"/>
    </location>
</feature>
<dbReference type="GO" id="GO:0071973">
    <property type="term" value="P:bacterial-type flagellum-dependent cell motility"/>
    <property type="evidence" value="ECO:0007669"/>
    <property type="project" value="InterPro"/>
</dbReference>
<dbReference type="InterPro" id="IPR023087">
    <property type="entry name" value="Flg_Motor_Flig_C"/>
</dbReference>
<dbReference type="GO" id="GO:0003774">
    <property type="term" value="F:cytoskeletal motor activity"/>
    <property type="evidence" value="ECO:0007669"/>
    <property type="project" value="InterPro"/>
</dbReference>
<keyword evidence="8" id="KW-0472">Membrane</keyword>
<keyword evidence="14" id="KW-1185">Reference proteome</keyword>
<dbReference type="EMBL" id="PVTO01000028">
    <property type="protein sequence ID" value="PRY77501.1"/>
    <property type="molecule type" value="Genomic_DNA"/>
</dbReference>
<comment type="caution">
    <text evidence="13">The sequence shown here is derived from an EMBL/GenBank/DDBJ whole genome shotgun (WGS) entry which is preliminary data.</text>
</comment>
<dbReference type="Proteomes" id="UP000238205">
    <property type="component" value="Unassembled WGS sequence"/>
</dbReference>
<evidence type="ECO:0000259" key="11">
    <source>
        <dbReference type="Pfam" id="PF14841"/>
    </source>
</evidence>
<dbReference type="GO" id="GO:0009425">
    <property type="term" value="C:bacterial-type flagellum basal body"/>
    <property type="evidence" value="ECO:0007669"/>
    <property type="project" value="UniProtKB-SubCell"/>
</dbReference>
<evidence type="ECO:0000256" key="5">
    <source>
        <dbReference type="ARBA" id="ARBA00022475"/>
    </source>
</evidence>
<comment type="subcellular location">
    <subcellularLocation>
        <location evidence="1">Bacterial flagellum basal body</location>
    </subcellularLocation>
    <subcellularLocation>
        <location evidence="2">Cell membrane</location>
        <topology evidence="2">Peripheral membrane protein</topology>
        <orientation evidence="2">Cytoplasmic side</orientation>
    </subcellularLocation>
</comment>
<evidence type="ECO:0000256" key="1">
    <source>
        <dbReference type="ARBA" id="ARBA00004117"/>
    </source>
</evidence>
<evidence type="ECO:0000256" key="6">
    <source>
        <dbReference type="ARBA" id="ARBA00022500"/>
    </source>
</evidence>
<gene>
    <name evidence="13" type="ORF">CLV38_12814</name>
</gene>
<dbReference type="SUPFAM" id="SSF48029">
    <property type="entry name" value="FliG"/>
    <property type="match status" value="2"/>
</dbReference>
<dbReference type="Pfam" id="PF01706">
    <property type="entry name" value="FliG_C"/>
    <property type="match status" value="1"/>
</dbReference>
<evidence type="ECO:0000313" key="14">
    <source>
        <dbReference type="Proteomes" id="UP000238205"/>
    </source>
</evidence>
<dbReference type="InterPro" id="IPR011002">
    <property type="entry name" value="FliG_a-hlx"/>
</dbReference>
<accession>A0A2T0VYU9</accession>
<name>A0A2T0VYU9_9LACT</name>
<evidence type="ECO:0000256" key="2">
    <source>
        <dbReference type="ARBA" id="ARBA00004413"/>
    </source>
</evidence>
<comment type="similarity">
    <text evidence="3">Belongs to the FliG family.</text>
</comment>
<dbReference type="InterPro" id="IPR032779">
    <property type="entry name" value="FliG_M"/>
</dbReference>
<evidence type="ECO:0000259" key="12">
    <source>
        <dbReference type="Pfam" id="PF14842"/>
    </source>
</evidence>
<keyword evidence="6" id="KW-0145">Chemotaxis</keyword>
<keyword evidence="13" id="KW-0282">Flagellum</keyword>
<protein>
    <recommendedName>
        <fullName evidence="4">Flagellar motor switch protein FliG</fullName>
    </recommendedName>
</protein>
<keyword evidence="13" id="KW-0969">Cilium</keyword>
<dbReference type="InterPro" id="IPR028263">
    <property type="entry name" value="FliG_N"/>
</dbReference>
<sequence>MAESTEKQASSKKEMDGVRKAAIFMISLGPETSSQIMKQLPDKFIQKVSYEIANIDHVSQKDREDIVNEYLEMSQAREYILDGGFDYAKNLLNKALGSQRAKEVIDMLNQIQLRERPFNIARKADPAQLTNLLLGEQPQTVALILCYMQPDKAAQILINFPPEKQSEIAERIGTITSTSPSVIEKIEKVIESKFSTYIENDTENVGGVSTLVEILNQVGRTTEKAIVGELEARQPELAEEIKASLFTFEDIISLQKSDVQKVLREVKNDDLVLALKGVSDELRDFIFGNLSTRAVETLTEDMQFLGPARLSAVEEAQQNVVTVIRRLDELGEIYIMRGDQDAIIE</sequence>
<feature type="domain" description="Flagellar motor switch protein FliG C-terminal" evidence="10">
    <location>
        <begin position="229"/>
        <end position="335"/>
    </location>
</feature>
<keyword evidence="7" id="KW-0283">Flagellar rotation</keyword>
<keyword evidence="5" id="KW-1003">Cell membrane</keyword>